<keyword evidence="7" id="KW-1185">Reference proteome</keyword>
<dbReference type="GO" id="GO:0016740">
    <property type="term" value="F:transferase activity"/>
    <property type="evidence" value="ECO:0007669"/>
    <property type="project" value="UniProtKB-KW"/>
</dbReference>
<feature type="domain" description="UBC core" evidence="5">
    <location>
        <begin position="3"/>
        <end position="151"/>
    </location>
</feature>
<comment type="caution">
    <text evidence="6">The sequence shown here is derived from an EMBL/GenBank/DDBJ whole genome shotgun (WGS) entry which is preliminary data.</text>
</comment>
<dbReference type="PROSITE" id="PS00183">
    <property type="entry name" value="UBC_1"/>
    <property type="match status" value="1"/>
</dbReference>
<keyword evidence="2 4" id="KW-0833">Ubl conjugation pathway</keyword>
<dbReference type="Proteomes" id="UP001311799">
    <property type="component" value="Unassembled WGS sequence"/>
</dbReference>
<evidence type="ECO:0000313" key="7">
    <source>
        <dbReference type="Proteomes" id="UP001311799"/>
    </source>
</evidence>
<dbReference type="PROSITE" id="PS50127">
    <property type="entry name" value="UBC_2"/>
    <property type="match status" value="1"/>
</dbReference>
<dbReference type="SMART" id="SM00212">
    <property type="entry name" value="UBCc"/>
    <property type="match status" value="1"/>
</dbReference>
<dbReference type="AlphaFoldDB" id="A0AAV9Y1T8"/>
<evidence type="ECO:0000313" key="6">
    <source>
        <dbReference type="EMBL" id="KAK6590529.1"/>
    </source>
</evidence>
<sequence length="157" mass="17791">MSTCKSRLLIEIRDSLKNKDDDIELSPSKDNILYWIAKLKGPKGTAYEGGIYRINITIPIQYPLTPPIPTFETPIFHPNINFTTGEICIDVIKHNWSPAWTLNSLCRAILSILSDPNPNSPLNCDAGNILRSNDYKGFNNMAKMYALEYAQLKKKVF</sequence>
<keyword evidence="4" id="KW-0067">ATP-binding</keyword>
<dbReference type="Pfam" id="PF00179">
    <property type="entry name" value="UQ_con"/>
    <property type="match status" value="1"/>
</dbReference>
<dbReference type="EMBL" id="JAWDEY010000006">
    <property type="protein sequence ID" value="KAK6590529.1"/>
    <property type="molecule type" value="Genomic_DNA"/>
</dbReference>
<keyword evidence="4" id="KW-0547">Nucleotide-binding</keyword>
<reference evidence="6 7" key="1">
    <citation type="submission" date="2023-10" db="EMBL/GenBank/DDBJ databases">
        <title>Comparative genomics analysis reveals potential genetic determinants of host preference in Cryptosporidium xiaoi.</title>
        <authorList>
            <person name="Xiao L."/>
            <person name="Li J."/>
        </authorList>
    </citation>
    <scope>NUCLEOTIDE SEQUENCE [LARGE SCALE GENOMIC DNA]</scope>
    <source>
        <strain evidence="6 7">52996</strain>
    </source>
</reference>
<organism evidence="6 7">
    <name type="scientific">Cryptosporidium xiaoi</name>
    <dbReference type="NCBI Taxonomy" id="659607"/>
    <lineage>
        <taxon>Eukaryota</taxon>
        <taxon>Sar</taxon>
        <taxon>Alveolata</taxon>
        <taxon>Apicomplexa</taxon>
        <taxon>Conoidasida</taxon>
        <taxon>Coccidia</taxon>
        <taxon>Eucoccidiorida</taxon>
        <taxon>Eimeriorina</taxon>
        <taxon>Cryptosporidiidae</taxon>
        <taxon>Cryptosporidium</taxon>
    </lineage>
</organism>
<dbReference type="PANTHER" id="PTHR24067">
    <property type="entry name" value="UBIQUITIN-CONJUGATING ENZYME E2"/>
    <property type="match status" value="1"/>
</dbReference>
<protein>
    <recommendedName>
        <fullName evidence="5">UBC core domain-containing protein</fullName>
    </recommendedName>
</protein>
<dbReference type="InterPro" id="IPR023313">
    <property type="entry name" value="UBQ-conjugating_AS"/>
</dbReference>
<dbReference type="Gene3D" id="3.10.110.10">
    <property type="entry name" value="Ubiquitin Conjugating Enzyme"/>
    <property type="match status" value="1"/>
</dbReference>
<evidence type="ECO:0000256" key="2">
    <source>
        <dbReference type="ARBA" id="ARBA00022786"/>
    </source>
</evidence>
<gene>
    <name evidence="6" type="ORF">RS030_152343</name>
</gene>
<accession>A0AAV9Y1T8</accession>
<dbReference type="InterPro" id="IPR016135">
    <property type="entry name" value="UBQ-conjugating_enzyme/RWD"/>
</dbReference>
<keyword evidence="1" id="KW-0808">Transferase</keyword>
<dbReference type="InterPro" id="IPR050113">
    <property type="entry name" value="Ub_conjugating_enzyme"/>
</dbReference>
<dbReference type="SUPFAM" id="SSF54495">
    <property type="entry name" value="UBC-like"/>
    <property type="match status" value="1"/>
</dbReference>
<dbReference type="CDD" id="cd23812">
    <property type="entry name" value="UBCc_ScPEX4-like"/>
    <property type="match status" value="1"/>
</dbReference>
<dbReference type="InterPro" id="IPR000608">
    <property type="entry name" value="UBC"/>
</dbReference>
<comment type="similarity">
    <text evidence="4">Belongs to the ubiquitin-conjugating enzyme family.</text>
</comment>
<evidence type="ECO:0000256" key="4">
    <source>
        <dbReference type="RuleBase" id="RU362109"/>
    </source>
</evidence>
<evidence type="ECO:0000259" key="5">
    <source>
        <dbReference type="PROSITE" id="PS50127"/>
    </source>
</evidence>
<name>A0AAV9Y1T8_9CRYT</name>
<dbReference type="GO" id="GO:0005524">
    <property type="term" value="F:ATP binding"/>
    <property type="evidence" value="ECO:0007669"/>
    <property type="project" value="UniProtKB-UniRule"/>
</dbReference>
<evidence type="ECO:0000256" key="3">
    <source>
        <dbReference type="PROSITE-ProRule" id="PRU10133"/>
    </source>
</evidence>
<evidence type="ECO:0000256" key="1">
    <source>
        <dbReference type="ARBA" id="ARBA00022679"/>
    </source>
</evidence>
<feature type="active site" description="Glycyl thioester intermediate" evidence="3">
    <location>
        <position position="88"/>
    </location>
</feature>
<proteinExistence type="inferred from homology"/>